<dbReference type="InterPro" id="IPR001646">
    <property type="entry name" value="5peptide_repeat"/>
</dbReference>
<keyword evidence="3" id="KW-1185">Reference proteome</keyword>
<comment type="caution">
    <text evidence="2">The sequence shown here is derived from an EMBL/GenBank/DDBJ whole genome shotgun (WGS) entry which is preliminary data.</text>
</comment>
<sequence length="292" mass="33517">MSIDNNTKINQKYYLIWEITNKELENRNLFGQDLSRANLSGSTLTKSDLRGADLTEADLRRAKLECANLRGANLKSSKIANANFAEANFCDTDLSQTYNKLTTVSTLKDAYYNDETKFPEGLHPTIVHKIPQKAAQKISQMIWSNYQDPQWIKELLNNKGEPQKYPPSREKQQEFKEELIKKYGYKCLISGCEIKEIIEAAHIIPYSKIESHDVANGLLLRVDLHRLFDAHLIAIHPTTREVLISEQIAKDYQDIRGIKIASCLTGEDATKQQDALRYHCEQCNWIDKQLLE</sequence>
<dbReference type="PANTHER" id="PTHR14136">
    <property type="entry name" value="BTB_POZ DOMAIN-CONTAINING PROTEIN KCTD9"/>
    <property type="match status" value="1"/>
</dbReference>
<dbReference type="InterPro" id="IPR003615">
    <property type="entry name" value="HNH_nuc"/>
</dbReference>
<organism evidence="2 3">
    <name type="scientific">Sphaerospermopsis aphanizomenoides LEGE 00250</name>
    <dbReference type="NCBI Taxonomy" id="2777972"/>
    <lineage>
        <taxon>Bacteria</taxon>
        <taxon>Bacillati</taxon>
        <taxon>Cyanobacteriota</taxon>
        <taxon>Cyanophyceae</taxon>
        <taxon>Nostocales</taxon>
        <taxon>Aphanizomenonaceae</taxon>
        <taxon>Sphaerospermopsis</taxon>
        <taxon>Sphaerospermopsis aphanizomenoides</taxon>
    </lineage>
</organism>
<dbReference type="PANTHER" id="PTHR14136:SF17">
    <property type="entry name" value="BTB_POZ DOMAIN-CONTAINING PROTEIN KCTD9"/>
    <property type="match status" value="1"/>
</dbReference>
<dbReference type="RefSeq" id="WP_193942015.1">
    <property type="nucleotide sequence ID" value="NZ_JADEWB010000014.1"/>
</dbReference>
<dbReference type="Pfam" id="PF13391">
    <property type="entry name" value="HNH_2"/>
    <property type="match status" value="1"/>
</dbReference>
<dbReference type="InterPro" id="IPR051082">
    <property type="entry name" value="Pentapeptide-BTB/POZ_domain"/>
</dbReference>
<reference evidence="2 3" key="1">
    <citation type="submission" date="2020-10" db="EMBL/GenBank/DDBJ databases">
        <authorList>
            <person name="Castelo-Branco R."/>
            <person name="Eusebio N."/>
            <person name="Adriana R."/>
            <person name="Vieira A."/>
            <person name="Brugerolle De Fraissinette N."/>
            <person name="Rezende De Castro R."/>
            <person name="Schneider M.P."/>
            <person name="Vasconcelos V."/>
            <person name="Leao P.N."/>
        </authorList>
    </citation>
    <scope>NUCLEOTIDE SEQUENCE [LARGE SCALE GENOMIC DNA]</scope>
    <source>
        <strain evidence="2 3">LEGE 00250</strain>
    </source>
</reference>
<dbReference type="Proteomes" id="UP000606776">
    <property type="component" value="Unassembled WGS sequence"/>
</dbReference>
<accession>A0ABR9V9W4</accession>
<dbReference type="Pfam" id="PF00805">
    <property type="entry name" value="Pentapeptide"/>
    <property type="match status" value="2"/>
</dbReference>
<gene>
    <name evidence="2" type="ORF">IQ227_04360</name>
</gene>
<proteinExistence type="predicted"/>
<evidence type="ECO:0000313" key="2">
    <source>
        <dbReference type="EMBL" id="MBE9235293.1"/>
    </source>
</evidence>
<evidence type="ECO:0000313" key="3">
    <source>
        <dbReference type="Proteomes" id="UP000606776"/>
    </source>
</evidence>
<dbReference type="Gene3D" id="2.160.20.80">
    <property type="entry name" value="E3 ubiquitin-protein ligase SopA"/>
    <property type="match status" value="1"/>
</dbReference>
<protein>
    <submittedName>
        <fullName evidence="2">Pentapeptide repeat-containing protein</fullName>
    </submittedName>
</protein>
<dbReference type="EMBL" id="JADEWB010000014">
    <property type="protein sequence ID" value="MBE9235293.1"/>
    <property type="molecule type" value="Genomic_DNA"/>
</dbReference>
<name>A0ABR9V9W4_9CYAN</name>
<dbReference type="SUPFAM" id="SSF141571">
    <property type="entry name" value="Pentapeptide repeat-like"/>
    <property type="match status" value="1"/>
</dbReference>
<feature type="domain" description="HNH nuclease" evidence="1">
    <location>
        <begin position="187"/>
        <end position="236"/>
    </location>
</feature>
<evidence type="ECO:0000259" key="1">
    <source>
        <dbReference type="Pfam" id="PF13391"/>
    </source>
</evidence>